<feature type="binding site" evidence="5">
    <location>
        <position position="120"/>
    </location>
    <ligand>
        <name>ATP</name>
        <dbReference type="ChEBI" id="CHEBI:30616"/>
    </ligand>
</feature>
<dbReference type="PROSITE" id="PS00113">
    <property type="entry name" value="ADENYLATE_KINASE"/>
    <property type="match status" value="1"/>
</dbReference>
<dbReference type="GO" id="GO:0005524">
    <property type="term" value="F:ATP binding"/>
    <property type="evidence" value="ECO:0007669"/>
    <property type="project" value="UniProtKB-UniRule"/>
</dbReference>
<dbReference type="HAMAP" id="MF_00235">
    <property type="entry name" value="Adenylate_kinase_Adk"/>
    <property type="match status" value="1"/>
</dbReference>
<organism evidence="8 9">
    <name type="scientific">Candidatus Microsaccharimonas sossegonensis</name>
    <dbReference type="NCBI Taxonomy" id="2506948"/>
    <lineage>
        <taxon>Bacteria</taxon>
        <taxon>Candidatus Saccharimonadota</taxon>
        <taxon>Candidatus Saccharimonadia</taxon>
        <taxon>Candidatus Saccharimonadales</taxon>
        <taxon>Candidatus Saccharimonadaceae</taxon>
        <taxon>Candidatus Microsaccharimonas</taxon>
    </lineage>
</organism>
<feature type="binding site" evidence="5">
    <location>
        <position position="133"/>
    </location>
    <ligand>
        <name>AMP</name>
        <dbReference type="ChEBI" id="CHEBI:456215"/>
    </ligand>
</feature>
<dbReference type="AlphaFoldDB" id="A0A4Q0AH93"/>
<dbReference type="GO" id="GO:0005737">
    <property type="term" value="C:cytoplasm"/>
    <property type="evidence" value="ECO:0007669"/>
    <property type="project" value="UniProtKB-SubCell"/>
</dbReference>
<evidence type="ECO:0000256" key="6">
    <source>
        <dbReference type="RuleBase" id="RU003330"/>
    </source>
</evidence>
<keyword evidence="1 5" id="KW-0808">Transferase</keyword>
<dbReference type="InterPro" id="IPR027417">
    <property type="entry name" value="P-loop_NTPase"/>
</dbReference>
<keyword evidence="9" id="KW-1185">Reference proteome</keyword>
<comment type="caution">
    <text evidence="5">Lacks conserved residue(s) required for the propagation of feature annotation.</text>
</comment>
<proteinExistence type="inferred from homology"/>
<dbReference type="EMBL" id="SCKX01000001">
    <property type="protein sequence ID" value="RWZ78545.1"/>
    <property type="molecule type" value="Genomic_DNA"/>
</dbReference>
<dbReference type="CDD" id="cd01428">
    <property type="entry name" value="ADK"/>
    <property type="match status" value="1"/>
</dbReference>
<keyword evidence="2 5" id="KW-0545">Nucleotide biosynthesis</keyword>
<dbReference type="PANTHER" id="PTHR23359">
    <property type="entry name" value="NUCLEOTIDE KINASE"/>
    <property type="match status" value="1"/>
</dbReference>
<name>A0A4Q0AH93_9BACT</name>
<keyword evidence="3 5" id="KW-0547">Nucleotide-binding</keyword>
<comment type="domain">
    <text evidence="5">Consists of three domains, a large central CORE domain and two small peripheral domains, NMPbind and LID, which undergo movements during catalysis. The LID domain closes over the site of phosphoryl transfer upon ATP binding. Assembling and dissambling the active center during each catalytic cycle provides an effective means to prevent ATP hydrolysis.</text>
</comment>
<comment type="caution">
    <text evidence="8">The sequence shown here is derived from an EMBL/GenBank/DDBJ whole genome shotgun (WGS) entry which is preliminary data.</text>
</comment>
<dbReference type="GO" id="GO:0004017">
    <property type="term" value="F:AMP kinase activity"/>
    <property type="evidence" value="ECO:0007669"/>
    <property type="project" value="UniProtKB-UniRule"/>
</dbReference>
<dbReference type="SUPFAM" id="SSF52540">
    <property type="entry name" value="P-loop containing nucleoside triphosphate hydrolases"/>
    <property type="match status" value="1"/>
</dbReference>
<keyword evidence="5 7" id="KW-0067">ATP-binding</keyword>
<gene>
    <name evidence="5" type="primary">adk</name>
    <name evidence="8" type="ORF">EOT05_02235</name>
</gene>
<feature type="binding site" evidence="5">
    <location>
        <position position="85"/>
    </location>
    <ligand>
        <name>AMP</name>
        <dbReference type="ChEBI" id="CHEBI:456215"/>
    </ligand>
</feature>
<comment type="function">
    <text evidence="5">Catalyzes the reversible transfer of the terminal phosphate group between ATP and AMP. Plays an important role in cellular energy homeostasis and in adenine nucleotide metabolism.</text>
</comment>
<evidence type="ECO:0000256" key="1">
    <source>
        <dbReference type="ARBA" id="ARBA00022679"/>
    </source>
</evidence>
<dbReference type="UniPathway" id="UPA00588">
    <property type="reaction ID" value="UER00649"/>
</dbReference>
<evidence type="ECO:0000256" key="7">
    <source>
        <dbReference type="RuleBase" id="RU003331"/>
    </source>
</evidence>
<evidence type="ECO:0000313" key="9">
    <source>
        <dbReference type="Proteomes" id="UP000289257"/>
    </source>
</evidence>
<dbReference type="InterPro" id="IPR000850">
    <property type="entry name" value="Adenylat/UMP-CMP_kin"/>
</dbReference>
<evidence type="ECO:0000256" key="3">
    <source>
        <dbReference type="ARBA" id="ARBA00022741"/>
    </source>
</evidence>
<protein>
    <recommendedName>
        <fullName evidence="5 7">Adenylate kinase</fullName>
        <shortName evidence="5">AK</shortName>
        <ecNumber evidence="5 7">2.7.4.3</ecNumber>
    </recommendedName>
    <alternativeName>
        <fullName evidence="5">ATP-AMP transphosphorylase</fullName>
    </alternativeName>
    <alternativeName>
        <fullName evidence="5">ATP:AMP phosphotransferase</fullName>
    </alternativeName>
    <alternativeName>
        <fullName evidence="5">Adenylate monophosphate kinase</fullName>
    </alternativeName>
</protein>
<reference evidence="8" key="1">
    <citation type="submission" date="2019-01" db="EMBL/GenBank/DDBJ databases">
        <title>Genomic signatures and co-occurrence patterns of the ultra-small Saccharimodia (Patescibacteria phylum) suggest a symbiotic lifestyle.</title>
        <authorList>
            <person name="Lemos L."/>
            <person name="Medeiros J."/>
            <person name="Andreote F."/>
            <person name="Fernandes G."/>
            <person name="Varani A."/>
            <person name="Oliveira G."/>
            <person name="Pylro V."/>
        </authorList>
    </citation>
    <scope>NUCLEOTIDE SEQUENCE [LARGE SCALE GENOMIC DNA]</scope>
    <source>
        <strain evidence="8">AMD02</strain>
    </source>
</reference>
<comment type="catalytic activity">
    <reaction evidence="5 7">
        <text>AMP + ATP = 2 ADP</text>
        <dbReference type="Rhea" id="RHEA:12973"/>
        <dbReference type="ChEBI" id="CHEBI:30616"/>
        <dbReference type="ChEBI" id="CHEBI:456215"/>
        <dbReference type="ChEBI" id="CHEBI:456216"/>
        <dbReference type="EC" id="2.7.4.3"/>
    </reaction>
</comment>
<sequence>MIVFFGPAGAGKSVQGQILAARMGWRWLSAGQLLRDTKDVALLHVMHEGKMVPHEAITKIMGEAISKSANINQLILDGFPRLLEQAKWLTDSQPAHGRSVALVIVLEVPREELLKRLEIRGRADDTPEAIDERLKIYRIEMYPVLNYLTEQNVPIVHIDGTGSVGQVHDRVVAELTSRELV</sequence>
<keyword evidence="4 5" id="KW-0418">Kinase</keyword>
<dbReference type="InterPro" id="IPR033690">
    <property type="entry name" value="Adenylat_kinase_CS"/>
</dbReference>
<feature type="binding site" evidence="5">
    <location>
        <begin position="78"/>
        <end position="81"/>
    </location>
    <ligand>
        <name>AMP</name>
        <dbReference type="ChEBI" id="CHEBI:456215"/>
    </ligand>
</feature>
<comment type="subcellular location">
    <subcellularLocation>
        <location evidence="5 7">Cytoplasm</location>
    </subcellularLocation>
</comment>
<evidence type="ECO:0000313" key="8">
    <source>
        <dbReference type="EMBL" id="RWZ78545.1"/>
    </source>
</evidence>
<dbReference type="Proteomes" id="UP000289257">
    <property type="component" value="Unassembled WGS sequence"/>
</dbReference>
<feature type="binding site" evidence="5">
    <location>
        <position position="122"/>
    </location>
    <ligand>
        <name>AMP</name>
        <dbReference type="ChEBI" id="CHEBI:456215"/>
    </ligand>
</feature>
<evidence type="ECO:0000256" key="4">
    <source>
        <dbReference type="ARBA" id="ARBA00022777"/>
    </source>
</evidence>
<comment type="similarity">
    <text evidence="5 6">Belongs to the adenylate kinase family.</text>
</comment>
<keyword evidence="5" id="KW-0963">Cytoplasm</keyword>
<comment type="subunit">
    <text evidence="5 7">Monomer.</text>
</comment>
<dbReference type="GO" id="GO:0044209">
    <property type="term" value="P:AMP salvage"/>
    <property type="evidence" value="ECO:0007669"/>
    <property type="project" value="UniProtKB-UniRule"/>
</dbReference>
<dbReference type="EC" id="2.7.4.3" evidence="5 7"/>
<evidence type="ECO:0000256" key="2">
    <source>
        <dbReference type="ARBA" id="ARBA00022727"/>
    </source>
</evidence>
<evidence type="ECO:0000256" key="5">
    <source>
        <dbReference type="HAMAP-Rule" id="MF_00235"/>
    </source>
</evidence>
<dbReference type="PRINTS" id="PR00094">
    <property type="entry name" value="ADENYLTKNASE"/>
</dbReference>
<comment type="pathway">
    <text evidence="5">Purine metabolism; AMP biosynthesis via salvage pathway; AMP from ADP: step 1/1.</text>
</comment>
<accession>A0A4Q0AH93</accession>
<feature type="binding site" evidence="5">
    <location>
        <position position="162"/>
    </location>
    <ligand>
        <name>ATP</name>
        <dbReference type="ChEBI" id="CHEBI:30616"/>
    </ligand>
</feature>
<feature type="binding site" evidence="5">
    <location>
        <position position="35"/>
    </location>
    <ligand>
        <name>AMP</name>
        <dbReference type="ChEBI" id="CHEBI:456215"/>
    </ligand>
</feature>
<dbReference type="Pfam" id="PF00406">
    <property type="entry name" value="ADK"/>
    <property type="match status" value="1"/>
</dbReference>
<dbReference type="Gene3D" id="3.40.50.300">
    <property type="entry name" value="P-loop containing nucleotide triphosphate hydrolases"/>
    <property type="match status" value="1"/>
</dbReference>